<dbReference type="SMART" id="SM00530">
    <property type="entry name" value="HTH_XRE"/>
    <property type="match status" value="1"/>
</dbReference>
<dbReference type="NCBIfam" id="TIGR02607">
    <property type="entry name" value="antidote_HigA"/>
    <property type="match status" value="1"/>
</dbReference>
<dbReference type="AlphaFoldDB" id="A0A2D0KLJ4"/>
<keyword evidence="1" id="KW-0238">DNA-binding</keyword>
<dbReference type="Pfam" id="PF01381">
    <property type="entry name" value="HTH_3"/>
    <property type="match status" value="1"/>
</dbReference>
<dbReference type="GO" id="GO:0003677">
    <property type="term" value="F:DNA binding"/>
    <property type="evidence" value="ECO:0007669"/>
    <property type="project" value="UniProtKB-KW"/>
</dbReference>
<keyword evidence="4" id="KW-1185">Reference proteome</keyword>
<dbReference type="CDD" id="cd00093">
    <property type="entry name" value="HTH_XRE"/>
    <property type="match status" value="1"/>
</dbReference>
<reference evidence="3 4" key="1">
    <citation type="journal article" date="2017" name="Nat. Microbiol.">
        <title>Natural product diversity associated with the nematode symbionts Photorhabdus and Xenorhabdus.</title>
        <authorList>
            <person name="Tobias N.J."/>
            <person name="Wolff H."/>
            <person name="Djahanschiri B."/>
            <person name="Grundmann F."/>
            <person name="Kronenwerth M."/>
            <person name="Shi Y.M."/>
            <person name="Simonyi S."/>
            <person name="Grun P."/>
            <person name="Shapiro-Ilan D."/>
            <person name="Pidot S.J."/>
            <person name="Stinear T.P."/>
            <person name="Ebersberger I."/>
            <person name="Bode H.B."/>
        </authorList>
    </citation>
    <scope>NUCLEOTIDE SEQUENCE [LARGE SCALE GENOMIC DNA]</scope>
    <source>
        <strain evidence="3 4">DSM 17904</strain>
    </source>
</reference>
<accession>A0A2D0KLJ4</accession>
<evidence type="ECO:0000256" key="1">
    <source>
        <dbReference type="ARBA" id="ARBA00023125"/>
    </source>
</evidence>
<dbReference type="Gene3D" id="1.10.260.40">
    <property type="entry name" value="lambda repressor-like DNA-binding domains"/>
    <property type="match status" value="1"/>
</dbReference>
<protein>
    <submittedName>
        <fullName evidence="3">Virulence-associated protein A</fullName>
    </submittedName>
</protein>
<feature type="domain" description="HTH cro/C1-type" evidence="2">
    <location>
        <begin position="21"/>
        <end position="66"/>
    </location>
</feature>
<dbReference type="EMBL" id="NJAJ01000036">
    <property type="protein sequence ID" value="PHM64097.1"/>
    <property type="molecule type" value="Genomic_DNA"/>
</dbReference>
<dbReference type="PROSITE" id="PS50943">
    <property type="entry name" value="HTH_CROC1"/>
    <property type="match status" value="1"/>
</dbReference>
<dbReference type="InterPro" id="IPR001387">
    <property type="entry name" value="Cro/C1-type_HTH"/>
</dbReference>
<dbReference type="PANTHER" id="PTHR36924:SF1">
    <property type="entry name" value="ANTITOXIN HIGA-1"/>
    <property type="match status" value="1"/>
</dbReference>
<sequence>MNRMHNPAHPGLVLREYLGDISVTEAAKALGVTRVALSRILNGNTGISADMALRLEAALGTSAEMWTNMQSQYELWQASQQQRPEIRPIYNYTPKQLIP</sequence>
<dbReference type="InterPro" id="IPR013430">
    <property type="entry name" value="Toxin_antidote_HigA"/>
</dbReference>
<comment type="caution">
    <text evidence="3">The sequence shown here is derived from an EMBL/GenBank/DDBJ whole genome shotgun (WGS) entry which is preliminary data.</text>
</comment>
<gene>
    <name evidence="3" type="ORF">Xsto_03294</name>
</gene>
<dbReference type="InterPro" id="IPR010982">
    <property type="entry name" value="Lambda_DNA-bd_dom_sf"/>
</dbReference>
<dbReference type="PANTHER" id="PTHR36924">
    <property type="entry name" value="ANTITOXIN HIGA-1"/>
    <property type="match status" value="1"/>
</dbReference>
<dbReference type="RefSeq" id="WP_099125739.1">
    <property type="nucleotide sequence ID" value="NZ_CAWNRH010000111.1"/>
</dbReference>
<evidence type="ECO:0000313" key="3">
    <source>
        <dbReference type="EMBL" id="PHM64097.1"/>
    </source>
</evidence>
<dbReference type="SUPFAM" id="SSF47413">
    <property type="entry name" value="lambda repressor-like DNA-binding domains"/>
    <property type="match status" value="1"/>
</dbReference>
<organism evidence="3 4">
    <name type="scientific">Xenorhabdus stockiae</name>
    <dbReference type="NCBI Taxonomy" id="351614"/>
    <lineage>
        <taxon>Bacteria</taxon>
        <taxon>Pseudomonadati</taxon>
        <taxon>Pseudomonadota</taxon>
        <taxon>Gammaproteobacteria</taxon>
        <taxon>Enterobacterales</taxon>
        <taxon>Morganellaceae</taxon>
        <taxon>Xenorhabdus</taxon>
    </lineage>
</organism>
<proteinExistence type="predicted"/>
<evidence type="ECO:0000259" key="2">
    <source>
        <dbReference type="PROSITE" id="PS50943"/>
    </source>
</evidence>
<name>A0A2D0KLJ4_9GAMM</name>
<dbReference type="Proteomes" id="UP000222366">
    <property type="component" value="Unassembled WGS sequence"/>
</dbReference>
<evidence type="ECO:0000313" key="4">
    <source>
        <dbReference type="Proteomes" id="UP000222366"/>
    </source>
</evidence>